<evidence type="ECO:0000256" key="2">
    <source>
        <dbReference type="ARBA" id="ARBA00010231"/>
    </source>
</evidence>
<reference evidence="14" key="2">
    <citation type="submission" date="2012-02" db="EMBL/GenBank/DDBJ databases">
        <title>Complete genome sequence of Blastococcus saxobsidens strain DD2.</title>
        <authorList>
            <person name="Genoscope."/>
        </authorList>
    </citation>
    <scope>NUCLEOTIDE SEQUENCE [LARGE SCALE GENOMIC DNA]</scope>
    <source>
        <strain evidence="14">DD2</strain>
    </source>
</reference>
<dbReference type="AlphaFoldDB" id="H6RLS5"/>
<keyword evidence="14" id="KW-1185">Reference proteome</keyword>
<evidence type="ECO:0000256" key="4">
    <source>
        <dbReference type="ARBA" id="ARBA00022723"/>
    </source>
</evidence>
<evidence type="ECO:0000256" key="5">
    <source>
        <dbReference type="ARBA" id="ARBA00022842"/>
    </source>
</evidence>
<dbReference type="InterPro" id="IPR005843">
    <property type="entry name" value="A-D-PHexomutase_C"/>
</dbReference>
<dbReference type="Pfam" id="PF02879">
    <property type="entry name" value="PGM_PMM_II"/>
    <property type="match status" value="1"/>
</dbReference>
<dbReference type="GO" id="GO:0005975">
    <property type="term" value="P:carbohydrate metabolic process"/>
    <property type="evidence" value="ECO:0007669"/>
    <property type="project" value="InterPro"/>
</dbReference>
<dbReference type="PANTHER" id="PTHR45745:SF1">
    <property type="entry name" value="PHOSPHOGLUCOMUTASE 2B-RELATED"/>
    <property type="match status" value="1"/>
</dbReference>
<evidence type="ECO:0000313" key="14">
    <source>
        <dbReference type="Proteomes" id="UP000007517"/>
    </source>
</evidence>
<feature type="domain" description="Alpha-D-phosphohexomutase alpha/beta/alpha" evidence="10">
    <location>
        <begin position="51"/>
        <end position="183"/>
    </location>
</feature>
<dbReference type="InterPro" id="IPR016055">
    <property type="entry name" value="A-D-PHexomutase_a/b/a-I/II/III"/>
</dbReference>
<feature type="domain" description="Alpha-D-phosphohexomutase alpha/beta/alpha" evidence="12">
    <location>
        <begin position="319"/>
        <end position="431"/>
    </location>
</feature>
<feature type="region of interest" description="Disordered" evidence="8">
    <location>
        <begin position="1"/>
        <end position="22"/>
    </location>
</feature>
<dbReference type="InterPro" id="IPR005841">
    <property type="entry name" value="Alpha-D-phosphohexomutase_SF"/>
</dbReference>
<dbReference type="InterPro" id="IPR005846">
    <property type="entry name" value="A-D-PHexomutase_a/b/a-III"/>
</dbReference>
<dbReference type="Pfam" id="PF02880">
    <property type="entry name" value="PGM_PMM_III"/>
    <property type="match status" value="1"/>
</dbReference>
<dbReference type="eggNOG" id="COG1109">
    <property type="taxonomic scope" value="Bacteria"/>
</dbReference>
<dbReference type="InterPro" id="IPR005845">
    <property type="entry name" value="A-D-PHexomutase_a/b/a-II"/>
</dbReference>
<feature type="domain" description="Alpha-D-phosphohexomutase alpha/beta/alpha" evidence="11">
    <location>
        <begin position="208"/>
        <end position="313"/>
    </location>
</feature>
<accession>H6RLS5</accession>
<dbReference type="CDD" id="cd05799">
    <property type="entry name" value="PGM2"/>
    <property type="match status" value="1"/>
</dbReference>
<gene>
    <name evidence="13" type="ordered locus">BLASA_4178</name>
</gene>
<dbReference type="STRING" id="1146883.BLASA_4178"/>
<dbReference type="GO" id="GO:0000287">
    <property type="term" value="F:magnesium ion binding"/>
    <property type="evidence" value="ECO:0007669"/>
    <property type="project" value="InterPro"/>
</dbReference>
<keyword evidence="4 7" id="KW-0479">Metal-binding</keyword>
<dbReference type="SUPFAM" id="SSF55957">
    <property type="entry name" value="Phosphoglucomutase, C-terminal domain"/>
    <property type="match status" value="1"/>
</dbReference>
<evidence type="ECO:0000256" key="3">
    <source>
        <dbReference type="ARBA" id="ARBA00022553"/>
    </source>
</evidence>
<evidence type="ECO:0000259" key="11">
    <source>
        <dbReference type="Pfam" id="PF02879"/>
    </source>
</evidence>
<evidence type="ECO:0000259" key="12">
    <source>
        <dbReference type="Pfam" id="PF02880"/>
    </source>
</evidence>
<evidence type="ECO:0000256" key="7">
    <source>
        <dbReference type="RuleBase" id="RU004326"/>
    </source>
</evidence>
<comment type="similarity">
    <text evidence="2 7">Belongs to the phosphohexose mutase family.</text>
</comment>
<dbReference type="Proteomes" id="UP000007517">
    <property type="component" value="Chromosome"/>
</dbReference>
<dbReference type="EC" id="5.4.2.8" evidence="13"/>
<dbReference type="PRINTS" id="PR00509">
    <property type="entry name" value="PGMPMM"/>
</dbReference>
<evidence type="ECO:0000256" key="8">
    <source>
        <dbReference type="SAM" id="MobiDB-lite"/>
    </source>
</evidence>
<dbReference type="GO" id="GO:0006166">
    <property type="term" value="P:purine ribonucleoside salvage"/>
    <property type="evidence" value="ECO:0007669"/>
    <property type="project" value="TreeGrafter"/>
</dbReference>
<dbReference type="GO" id="GO:0004615">
    <property type="term" value="F:phosphomannomutase activity"/>
    <property type="evidence" value="ECO:0007669"/>
    <property type="project" value="UniProtKB-EC"/>
</dbReference>
<keyword evidence="5 7" id="KW-0460">Magnesium</keyword>
<evidence type="ECO:0000259" key="9">
    <source>
        <dbReference type="Pfam" id="PF00408"/>
    </source>
</evidence>
<sequence>MSHPAPTGDLPATARAWADADPHDGDRAEIRGLVDAGDTAELGRRFAGPLTFGTAGLRGPLRAGPAGMNAAVVARAAAGLGAWLTASGHGGGGVVIGFDARRRSEEFARISAEVLAAAGFAVQVLPRPLPTPVLAFAVRHLGCAAGIMVTASHNPPDDNGYKVYLGDGAQLVPPADREIEVAIGSVGPAREVPRSDDWVALDDRIETGYVDAVVRAVDPERVPAADRAALTVAYTAMHGVGAGTTRLVFAAAGLAEPVSVPEQDVPDPAFPTVSFPNPEEPGAVDLLLALAERVGADVAIAEDPDADRCSVVCGGRQLTGDEVGALLADWLLRRGVRGTYASSLVSGSLMHAIAESHGVASEETPTGFKWIMRAGSPEAPLVYGYEEALGYSVAPSAVRDKDGISAALAVALLAAELKAGGRTLLDRLDELAEEHGLFVTGQLSARVEDLSLISDAMTRLRSAPPGALLGRPVEFADLALEKPPVDAVRLLGDGVRVIVRPSGTEPKLKAYLETVIPVHDDAGIIAARGRGADELDQLRAEMSAALGL</sequence>
<dbReference type="Pfam" id="PF00408">
    <property type="entry name" value="PGM_PMM_IV"/>
    <property type="match status" value="1"/>
</dbReference>
<proteinExistence type="inferred from homology"/>
<dbReference type="InterPro" id="IPR005844">
    <property type="entry name" value="A-D-PHexomutase_a/b/a-I"/>
</dbReference>
<dbReference type="GO" id="GO:0008973">
    <property type="term" value="F:phosphopentomutase activity"/>
    <property type="evidence" value="ECO:0007669"/>
    <property type="project" value="TreeGrafter"/>
</dbReference>
<dbReference type="Pfam" id="PF02878">
    <property type="entry name" value="PGM_PMM_I"/>
    <property type="match status" value="1"/>
</dbReference>
<dbReference type="PANTHER" id="PTHR45745">
    <property type="entry name" value="PHOSPHOMANNOMUTASE 45A"/>
    <property type="match status" value="1"/>
</dbReference>
<protein>
    <submittedName>
        <fullName evidence="13">Putative phosphomannomutase</fullName>
        <ecNumber evidence="13">5.4.2.8</ecNumber>
    </submittedName>
</protein>
<dbReference type="PROSITE" id="PS00710">
    <property type="entry name" value="PGM_PMM"/>
    <property type="match status" value="1"/>
</dbReference>
<dbReference type="InterPro" id="IPR036900">
    <property type="entry name" value="A-D-PHexomutase_C_sf"/>
</dbReference>
<name>H6RLS5_BLASD</name>
<evidence type="ECO:0000256" key="6">
    <source>
        <dbReference type="ARBA" id="ARBA00023235"/>
    </source>
</evidence>
<reference evidence="13 14" key="1">
    <citation type="journal article" date="2012" name="J. Bacteriol.">
        <title>Genome Sequence of Blastococcus saxobsidens DD2, a Stone-Inhabiting Bacterium.</title>
        <authorList>
            <person name="Chouaia B."/>
            <person name="Crotti E."/>
            <person name="Brusetti L."/>
            <person name="Daffonchio D."/>
            <person name="Essoussi I."/>
            <person name="Nouioui I."/>
            <person name="Sbissi I."/>
            <person name="Ghodhbane-Gtari F."/>
            <person name="Gtari M."/>
            <person name="Vacherie B."/>
            <person name="Barbe V."/>
            <person name="Medigue C."/>
            <person name="Gury J."/>
            <person name="Pujic P."/>
            <person name="Normand P."/>
        </authorList>
    </citation>
    <scope>NUCLEOTIDE SEQUENCE [LARGE SCALE GENOMIC DNA]</scope>
    <source>
        <strain evidence="13 14">DD2</strain>
    </source>
</reference>
<dbReference type="SUPFAM" id="SSF53738">
    <property type="entry name" value="Phosphoglucomutase, first 3 domains"/>
    <property type="match status" value="3"/>
</dbReference>
<dbReference type="EMBL" id="FO117623">
    <property type="protein sequence ID" value="CCG05004.1"/>
    <property type="molecule type" value="Genomic_DNA"/>
</dbReference>
<keyword evidence="6 13" id="KW-0413">Isomerase</keyword>
<dbReference type="OrthoDB" id="9806956at2"/>
<dbReference type="Gene3D" id="3.40.120.10">
    <property type="entry name" value="Alpha-D-Glucose-1,6-Bisphosphate, subunit A, domain 3"/>
    <property type="match status" value="3"/>
</dbReference>
<evidence type="ECO:0000259" key="10">
    <source>
        <dbReference type="Pfam" id="PF02878"/>
    </source>
</evidence>
<keyword evidence="3" id="KW-0597">Phosphoprotein</keyword>
<evidence type="ECO:0000313" key="13">
    <source>
        <dbReference type="EMBL" id="CCG05004.1"/>
    </source>
</evidence>
<evidence type="ECO:0000256" key="1">
    <source>
        <dbReference type="ARBA" id="ARBA00001946"/>
    </source>
</evidence>
<feature type="domain" description="Alpha-D-phosphohexomutase C-terminal" evidence="9">
    <location>
        <begin position="484"/>
        <end position="514"/>
    </location>
</feature>
<comment type="cofactor">
    <cofactor evidence="1">
        <name>Mg(2+)</name>
        <dbReference type="ChEBI" id="CHEBI:18420"/>
    </cofactor>
</comment>
<dbReference type="InterPro" id="IPR016066">
    <property type="entry name" value="A-D-PHexomutase_CS"/>
</dbReference>
<organism evidence="13 14">
    <name type="scientific">Blastococcus saxobsidens (strain DD2)</name>
    <dbReference type="NCBI Taxonomy" id="1146883"/>
    <lineage>
        <taxon>Bacteria</taxon>
        <taxon>Bacillati</taxon>
        <taxon>Actinomycetota</taxon>
        <taxon>Actinomycetes</taxon>
        <taxon>Geodermatophilales</taxon>
        <taxon>Geodermatophilaceae</taxon>
        <taxon>Blastococcus</taxon>
    </lineage>
</organism>
<dbReference type="HOGENOM" id="CLU_016950_0_2_11"/>
<dbReference type="Gene3D" id="3.30.310.50">
    <property type="entry name" value="Alpha-D-phosphohexomutase, C-terminal domain"/>
    <property type="match status" value="1"/>
</dbReference>
<dbReference type="RefSeq" id="WP_014377876.1">
    <property type="nucleotide sequence ID" value="NC_016943.1"/>
</dbReference>
<dbReference type="KEGG" id="bsd:BLASA_4178"/>